<dbReference type="RefSeq" id="WP_345571265.1">
    <property type="nucleotide sequence ID" value="NZ_BAABDQ010000025.1"/>
</dbReference>
<dbReference type="EMBL" id="BAABDQ010000025">
    <property type="protein sequence ID" value="GAA3590163.1"/>
    <property type="molecule type" value="Genomic_DNA"/>
</dbReference>
<organism evidence="1 2">
    <name type="scientific">Nonomuraea rosea</name>
    <dbReference type="NCBI Taxonomy" id="638574"/>
    <lineage>
        <taxon>Bacteria</taxon>
        <taxon>Bacillati</taxon>
        <taxon>Actinomycetota</taxon>
        <taxon>Actinomycetes</taxon>
        <taxon>Streptosporangiales</taxon>
        <taxon>Streptosporangiaceae</taxon>
        <taxon>Nonomuraea</taxon>
    </lineage>
</organism>
<proteinExistence type="predicted"/>
<evidence type="ECO:0000313" key="2">
    <source>
        <dbReference type="Proteomes" id="UP001500630"/>
    </source>
</evidence>
<accession>A0ABP6YUQ8</accession>
<gene>
    <name evidence="1" type="ORF">GCM10022419_085900</name>
</gene>
<evidence type="ECO:0000313" key="1">
    <source>
        <dbReference type="EMBL" id="GAA3590163.1"/>
    </source>
</evidence>
<protein>
    <submittedName>
        <fullName evidence="1">Uncharacterized protein</fullName>
    </submittedName>
</protein>
<dbReference type="Proteomes" id="UP001500630">
    <property type="component" value="Unassembled WGS sequence"/>
</dbReference>
<keyword evidence="2" id="KW-1185">Reference proteome</keyword>
<reference evidence="2" key="1">
    <citation type="journal article" date="2019" name="Int. J. Syst. Evol. Microbiol.">
        <title>The Global Catalogue of Microorganisms (GCM) 10K type strain sequencing project: providing services to taxonomists for standard genome sequencing and annotation.</title>
        <authorList>
            <consortium name="The Broad Institute Genomics Platform"/>
            <consortium name="The Broad Institute Genome Sequencing Center for Infectious Disease"/>
            <person name="Wu L."/>
            <person name="Ma J."/>
        </authorList>
    </citation>
    <scope>NUCLEOTIDE SEQUENCE [LARGE SCALE GENOMIC DNA]</scope>
    <source>
        <strain evidence="2">JCM 17326</strain>
    </source>
</reference>
<name>A0ABP6YUQ8_9ACTN</name>
<comment type="caution">
    <text evidence="1">The sequence shown here is derived from an EMBL/GenBank/DDBJ whole genome shotgun (WGS) entry which is preliminary data.</text>
</comment>
<sequence length="52" mass="6114">MRFVVDLEYRAEGVRGQVTREDCDRPVPFHGWLDLLRVLEGPYSRGNPWDIP</sequence>